<proteinExistence type="predicted"/>
<organism evidence="2 3">
    <name type="scientific">Actinomadura livida</name>
    <dbReference type="NCBI Taxonomy" id="79909"/>
    <lineage>
        <taxon>Bacteria</taxon>
        <taxon>Bacillati</taxon>
        <taxon>Actinomycetota</taxon>
        <taxon>Actinomycetes</taxon>
        <taxon>Streptosporangiales</taxon>
        <taxon>Thermomonosporaceae</taxon>
        <taxon>Actinomadura</taxon>
    </lineage>
</organism>
<dbReference type="Proteomes" id="UP000549343">
    <property type="component" value="Unassembled WGS sequence"/>
</dbReference>
<dbReference type="AlphaFoldDB" id="A0A7W7N266"/>
<accession>A0A7W7N266</accession>
<evidence type="ECO:0000313" key="2">
    <source>
        <dbReference type="EMBL" id="MBB4778849.1"/>
    </source>
</evidence>
<gene>
    <name evidence="2" type="ORF">F4557_007267</name>
    <name evidence="1" type="ORF">GCM10009546_14600</name>
</gene>
<keyword evidence="4" id="KW-1185">Reference proteome</keyword>
<evidence type="ECO:0000313" key="3">
    <source>
        <dbReference type="Proteomes" id="UP000549343"/>
    </source>
</evidence>
<reference evidence="4" key="2">
    <citation type="journal article" date="2019" name="Int. J. Syst. Evol. Microbiol.">
        <title>The Global Catalogue of Microorganisms (GCM) 10K type strain sequencing project: providing services to taxonomists for standard genome sequencing and annotation.</title>
        <authorList>
            <consortium name="The Broad Institute Genomics Platform"/>
            <consortium name="The Broad Institute Genome Sequencing Center for Infectious Disease"/>
            <person name="Wu L."/>
            <person name="Ma J."/>
        </authorList>
    </citation>
    <scope>NUCLEOTIDE SEQUENCE [LARGE SCALE GENOMIC DNA]</scope>
    <source>
        <strain evidence="4">JCM 10667</strain>
    </source>
</reference>
<sequence length="584" mass="65109">MAKQKSTTSDWGWEDKTGPVWGAQAYDPKGGQDHLGLGSVSSDRILPTLSPGINVLTIHPRYWSFYAWVLATFWNRDDLPRTRASFRGFYRPREALFSMACHVCEAPEHDTLVGNIVGSRRVNGLRNGQTFDPEYDYIKEPLGGYGLYYRSAMEAMGVLVIAGTDNGFPFDAPTPAGRALAAAYGRSVEKTNLGKMLSADRIPARVSRQDVAAFADAACLCRLRLADNFDLPLVRELFLHVGHAGEPEARRGTLRFVLDLSQSSQAVGIEEKEFRQLAFYRELSGATYEPREDLAAVARRWRLYQAREYFSFAFNRLFGWVSRTGLEESEDGLSPVPIGRLWEIVDRALDDSSFVSETDLGDHVVDASTTAATFADLLAQHVDLSPAVDAIWPRHASVDEHALYERCSSQVDDAETLVAMLAILLLLYRRLGTPGRRADLEADWGILRSGESLRIGMLGFFNRLHKKILAGVTLSGLARWVIEYHVIIQHERVATSKLPHDTFRVRRSGEHLRFFVQEAPARFNDSRFLALSTTVHELGLVSPLRDANRRLTAPGRELLEQGDLEAGDLEAAAAAFEPPQGDDK</sequence>
<dbReference type="EMBL" id="JACHMV010000001">
    <property type="protein sequence ID" value="MBB4778849.1"/>
    <property type="molecule type" value="Genomic_DNA"/>
</dbReference>
<evidence type="ECO:0000313" key="4">
    <source>
        <dbReference type="Proteomes" id="UP001501427"/>
    </source>
</evidence>
<dbReference type="EMBL" id="BAAAHD010000012">
    <property type="protein sequence ID" value="GAA0553610.1"/>
    <property type="molecule type" value="Genomic_DNA"/>
</dbReference>
<reference evidence="1" key="4">
    <citation type="submission" date="2023-12" db="EMBL/GenBank/DDBJ databases">
        <authorList>
            <person name="Sun Q."/>
            <person name="Inoue M."/>
        </authorList>
    </citation>
    <scope>NUCLEOTIDE SEQUENCE</scope>
    <source>
        <strain evidence="1">JCM 10667</strain>
    </source>
</reference>
<protein>
    <submittedName>
        <fullName evidence="2">Uncharacterized protein</fullName>
    </submittedName>
</protein>
<dbReference type="RefSeq" id="WP_221480939.1">
    <property type="nucleotide sequence ID" value="NZ_BAAAHD010000012.1"/>
</dbReference>
<name>A0A7W7N266_9ACTN</name>
<comment type="caution">
    <text evidence="2">The sequence shown here is derived from an EMBL/GenBank/DDBJ whole genome shotgun (WGS) entry which is preliminary data.</text>
</comment>
<evidence type="ECO:0000313" key="1">
    <source>
        <dbReference type="EMBL" id="GAA0553610.1"/>
    </source>
</evidence>
<dbReference type="Proteomes" id="UP001501427">
    <property type="component" value="Unassembled WGS sequence"/>
</dbReference>
<reference evidence="2 3" key="3">
    <citation type="submission" date="2020-08" db="EMBL/GenBank/DDBJ databases">
        <title>Sequencing the genomes of 1000 actinobacteria strains.</title>
        <authorList>
            <person name="Klenk H.-P."/>
        </authorList>
    </citation>
    <scope>NUCLEOTIDE SEQUENCE [LARGE SCALE GENOMIC DNA]</scope>
    <source>
        <strain evidence="2 3">DSM 44772</strain>
    </source>
</reference>
<reference evidence="1" key="1">
    <citation type="journal article" date="2014" name="Int. J. Syst. Evol. Microbiol.">
        <title>Complete genome of a new Firmicutes species belonging to the dominant human colonic microbiota ('Ruminococcus bicirculans') reveals two chromosomes and a selective capacity to utilize plant glucans.</title>
        <authorList>
            <consortium name="NISC Comparative Sequencing Program"/>
            <person name="Wegmann U."/>
            <person name="Louis P."/>
            <person name="Goesmann A."/>
            <person name="Henrissat B."/>
            <person name="Duncan S.H."/>
            <person name="Flint H.J."/>
        </authorList>
    </citation>
    <scope>NUCLEOTIDE SEQUENCE</scope>
    <source>
        <strain evidence="1">JCM 10667</strain>
    </source>
</reference>